<keyword evidence="2" id="KW-1133">Transmembrane helix</keyword>
<evidence type="ECO:0000313" key="4">
    <source>
        <dbReference type="Proteomes" id="UP001523216"/>
    </source>
</evidence>
<evidence type="ECO:0000256" key="1">
    <source>
        <dbReference type="SAM" id="MobiDB-lite"/>
    </source>
</evidence>
<keyword evidence="2" id="KW-0812">Transmembrane</keyword>
<feature type="transmembrane region" description="Helical" evidence="2">
    <location>
        <begin position="70"/>
        <end position="88"/>
    </location>
</feature>
<comment type="caution">
    <text evidence="3">The sequence shown here is derived from an EMBL/GenBank/DDBJ whole genome shotgun (WGS) entry which is preliminary data.</text>
</comment>
<dbReference type="RefSeq" id="WP_251803576.1">
    <property type="nucleotide sequence ID" value="NZ_JAMQOL010000066.1"/>
</dbReference>
<feature type="transmembrane region" description="Helical" evidence="2">
    <location>
        <begin position="44"/>
        <end position="64"/>
    </location>
</feature>
<dbReference type="Proteomes" id="UP001523216">
    <property type="component" value="Unassembled WGS sequence"/>
</dbReference>
<dbReference type="EMBL" id="JAMQOL010000066">
    <property type="protein sequence ID" value="MCM4083807.1"/>
    <property type="molecule type" value="Genomic_DNA"/>
</dbReference>
<name>A0ABT0YE68_9ACTN</name>
<reference evidence="3 4" key="1">
    <citation type="submission" date="2022-06" db="EMBL/GenBank/DDBJ databases">
        <title>Actinoplanes abujensis sp. nov., isolated from Nigerian arid soil.</title>
        <authorList>
            <person name="Ding P."/>
        </authorList>
    </citation>
    <scope>NUCLEOTIDE SEQUENCE [LARGE SCALE GENOMIC DNA]</scope>
    <source>
        <strain evidence="4">TRM88002</strain>
    </source>
</reference>
<keyword evidence="2" id="KW-0472">Membrane</keyword>
<evidence type="ECO:0008006" key="5">
    <source>
        <dbReference type="Google" id="ProtNLM"/>
    </source>
</evidence>
<sequence>MSRKVEGERRDPKFDEIVTHLVAGDPSFGEATRTPLAWNKAAQVALVVVAAIAWAGLSVLMVVWGWRGALVAVPIVVVAVVIAVRLAGGGGAGAQTGNAVSPAPDDEP</sequence>
<evidence type="ECO:0000313" key="3">
    <source>
        <dbReference type="EMBL" id="MCM4083807.1"/>
    </source>
</evidence>
<organism evidence="3 4">
    <name type="scientific">Paractinoplanes hotanensis</name>
    <dbReference type="NCBI Taxonomy" id="2906497"/>
    <lineage>
        <taxon>Bacteria</taxon>
        <taxon>Bacillati</taxon>
        <taxon>Actinomycetota</taxon>
        <taxon>Actinomycetes</taxon>
        <taxon>Micromonosporales</taxon>
        <taxon>Micromonosporaceae</taxon>
        <taxon>Paractinoplanes</taxon>
    </lineage>
</organism>
<protein>
    <recommendedName>
        <fullName evidence="5">DUF3040 domain-containing protein</fullName>
    </recommendedName>
</protein>
<proteinExistence type="predicted"/>
<gene>
    <name evidence="3" type="ORF">LXN57_40290</name>
</gene>
<accession>A0ABT0YE68</accession>
<keyword evidence="4" id="KW-1185">Reference proteome</keyword>
<evidence type="ECO:0000256" key="2">
    <source>
        <dbReference type="SAM" id="Phobius"/>
    </source>
</evidence>
<feature type="region of interest" description="Disordered" evidence="1">
    <location>
        <begin position="89"/>
        <end position="108"/>
    </location>
</feature>